<gene>
    <name evidence="1" type="ORF">TM448B00801_0011</name>
</gene>
<evidence type="ECO:0008006" key="2">
    <source>
        <dbReference type="Google" id="ProtNLM"/>
    </source>
</evidence>
<name>A0A6M3XIJ1_9ZZZZ</name>
<dbReference type="AlphaFoldDB" id="A0A6M3XIJ1"/>
<evidence type="ECO:0000313" key="1">
    <source>
        <dbReference type="EMBL" id="QJH96753.1"/>
    </source>
</evidence>
<proteinExistence type="predicted"/>
<accession>A0A6M3XIJ1</accession>
<organism evidence="1">
    <name type="scientific">viral metagenome</name>
    <dbReference type="NCBI Taxonomy" id="1070528"/>
    <lineage>
        <taxon>unclassified sequences</taxon>
        <taxon>metagenomes</taxon>
        <taxon>organismal metagenomes</taxon>
    </lineage>
</organism>
<reference evidence="1" key="1">
    <citation type="submission" date="2020-03" db="EMBL/GenBank/DDBJ databases">
        <title>The deep terrestrial virosphere.</title>
        <authorList>
            <person name="Holmfeldt K."/>
            <person name="Nilsson E."/>
            <person name="Simone D."/>
            <person name="Lopez-Fernandez M."/>
            <person name="Wu X."/>
            <person name="de Brujin I."/>
            <person name="Lundin D."/>
            <person name="Andersson A."/>
            <person name="Bertilsson S."/>
            <person name="Dopson M."/>
        </authorList>
    </citation>
    <scope>NUCLEOTIDE SEQUENCE</scope>
    <source>
        <strain evidence="1">TM448B00801</strain>
    </source>
</reference>
<dbReference type="EMBL" id="MT144661">
    <property type="protein sequence ID" value="QJH96753.1"/>
    <property type="molecule type" value="Genomic_DNA"/>
</dbReference>
<protein>
    <recommendedName>
        <fullName evidence="2">Glycosyltransferase</fullName>
    </recommendedName>
</protein>
<sequence>MLAVECLRRHMSDEGWQMQIGLEAAGYGLWGRHFAGRDDLDVREILETVSPEVVIVQDKREWDPVKPGCFEKDVAFEHSSVLASRDDIFRLTICRDAHQDPAYHRMAHEEIGCDAWIVVYDPATVNRLCPWIPVERMVRTYHSLDRNAVPPFSPVRLRDCLVSGMLLPTIYPLRERAKQMGIGEYLPHPGYHANRTHTPAFLKLLSQYKVSICTASIFNYALRKIMESTACGCVVVTDLRETLPAIDGNLVRVSPEATTAELQDVVQRAVADYDPERQREWARLACDYYHYTTLYARLAGDIETMRKKATVHVP</sequence>